<accession>A0A392RAA5</accession>
<keyword evidence="6" id="KW-1185">Reference proteome</keyword>
<sequence length="59" mass="6585">YGEVKEAVIMKDRTTGRARGFGFVVFIDPAVAEIVIKEKHNIDGRMPGFELGFSRAFIP</sequence>
<proteinExistence type="predicted"/>
<dbReference type="InterPro" id="IPR012677">
    <property type="entry name" value="Nucleotide-bd_a/b_plait_sf"/>
</dbReference>
<protein>
    <submittedName>
        <fullName evidence="5">Heterogeneous nuclear ribonucleoprotein 1-like</fullName>
    </submittedName>
</protein>
<dbReference type="EMBL" id="LXQA010202176">
    <property type="protein sequence ID" value="MCI33189.1"/>
    <property type="molecule type" value="Genomic_DNA"/>
</dbReference>
<reference evidence="5 6" key="1">
    <citation type="journal article" date="2018" name="Front. Plant Sci.">
        <title>Red Clover (Trifolium pratense) and Zigzag Clover (T. medium) - A Picture of Genomic Similarities and Differences.</title>
        <authorList>
            <person name="Dluhosova J."/>
            <person name="Istvanek J."/>
            <person name="Nedelnik J."/>
            <person name="Repkova J."/>
        </authorList>
    </citation>
    <scope>NUCLEOTIDE SEQUENCE [LARGE SCALE GENOMIC DNA]</scope>
    <source>
        <strain evidence="6">cv. 10/8</strain>
        <tissue evidence="5">Leaf</tissue>
    </source>
</reference>
<dbReference type="AlphaFoldDB" id="A0A392RAA5"/>
<evidence type="ECO:0000256" key="2">
    <source>
        <dbReference type="ARBA" id="ARBA00022884"/>
    </source>
</evidence>
<evidence type="ECO:0000256" key="3">
    <source>
        <dbReference type="PROSITE-ProRule" id="PRU00176"/>
    </source>
</evidence>
<evidence type="ECO:0000313" key="5">
    <source>
        <dbReference type="EMBL" id="MCI33189.1"/>
    </source>
</evidence>
<organism evidence="5 6">
    <name type="scientific">Trifolium medium</name>
    <dbReference type="NCBI Taxonomy" id="97028"/>
    <lineage>
        <taxon>Eukaryota</taxon>
        <taxon>Viridiplantae</taxon>
        <taxon>Streptophyta</taxon>
        <taxon>Embryophyta</taxon>
        <taxon>Tracheophyta</taxon>
        <taxon>Spermatophyta</taxon>
        <taxon>Magnoliopsida</taxon>
        <taxon>eudicotyledons</taxon>
        <taxon>Gunneridae</taxon>
        <taxon>Pentapetalae</taxon>
        <taxon>rosids</taxon>
        <taxon>fabids</taxon>
        <taxon>Fabales</taxon>
        <taxon>Fabaceae</taxon>
        <taxon>Papilionoideae</taxon>
        <taxon>50 kb inversion clade</taxon>
        <taxon>NPAAA clade</taxon>
        <taxon>Hologalegina</taxon>
        <taxon>IRL clade</taxon>
        <taxon>Trifolieae</taxon>
        <taxon>Trifolium</taxon>
    </lineage>
</organism>
<dbReference type="Gene3D" id="3.30.70.330">
    <property type="match status" value="1"/>
</dbReference>
<dbReference type="GO" id="GO:0006417">
    <property type="term" value="P:regulation of translation"/>
    <property type="evidence" value="ECO:0007669"/>
    <property type="project" value="TreeGrafter"/>
</dbReference>
<name>A0A392RAA5_9FABA</name>
<dbReference type="GO" id="GO:0003729">
    <property type="term" value="F:mRNA binding"/>
    <property type="evidence" value="ECO:0007669"/>
    <property type="project" value="TreeGrafter"/>
</dbReference>
<dbReference type="InterPro" id="IPR035979">
    <property type="entry name" value="RBD_domain_sf"/>
</dbReference>
<keyword evidence="1" id="KW-0677">Repeat</keyword>
<evidence type="ECO:0000313" key="6">
    <source>
        <dbReference type="Proteomes" id="UP000265520"/>
    </source>
</evidence>
<keyword evidence="2 3" id="KW-0694">RNA-binding</keyword>
<dbReference type="GO" id="GO:1990904">
    <property type="term" value="C:ribonucleoprotein complex"/>
    <property type="evidence" value="ECO:0007669"/>
    <property type="project" value="UniProtKB-KW"/>
</dbReference>
<dbReference type="InterPro" id="IPR000504">
    <property type="entry name" value="RRM_dom"/>
</dbReference>
<feature type="domain" description="RRM" evidence="4">
    <location>
        <begin position="1"/>
        <end position="56"/>
    </location>
</feature>
<dbReference type="PANTHER" id="PTHR48032:SF16">
    <property type="entry name" value="RNA-BINDING (RRM_RBD_RNP MOTIFS) FAMILY PROTEIN"/>
    <property type="match status" value="1"/>
</dbReference>
<keyword evidence="5" id="KW-0687">Ribonucleoprotein</keyword>
<dbReference type="Pfam" id="PF00076">
    <property type="entry name" value="RRM_1"/>
    <property type="match status" value="1"/>
</dbReference>
<dbReference type="SUPFAM" id="SSF54928">
    <property type="entry name" value="RNA-binding domain, RBD"/>
    <property type="match status" value="1"/>
</dbReference>
<dbReference type="PROSITE" id="PS50102">
    <property type="entry name" value="RRM"/>
    <property type="match status" value="1"/>
</dbReference>
<dbReference type="PANTHER" id="PTHR48032">
    <property type="entry name" value="RNA-BINDING PROTEIN MUSASHI HOMOLOG RBP6"/>
    <property type="match status" value="1"/>
</dbReference>
<evidence type="ECO:0000256" key="1">
    <source>
        <dbReference type="ARBA" id="ARBA00022737"/>
    </source>
</evidence>
<feature type="non-terminal residue" evidence="5">
    <location>
        <position position="1"/>
    </location>
</feature>
<evidence type="ECO:0000259" key="4">
    <source>
        <dbReference type="PROSITE" id="PS50102"/>
    </source>
</evidence>
<dbReference type="Proteomes" id="UP000265520">
    <property type="component" value="Unassembled WGS sequence"/>
</dbReference>
<comment type="caution">
    <text evidence="5">The sequence shown here is derived from an EMBL/GenBank/DDBJ whole genome shotgun (WGS) entry which is preliminary data.</text>
</comment>